<dbReference type="InterPro" id="IPR049416">
    <property type="entry name" value="VinK-like_small"/>
</dbReference>
<name>A0A7W8QLB8_9ACTN</name>
<keyword evidence="7" id="KW-1185">Reference proteome</keyword>
<dbReference type="Pfam" id="PF21124">
    <property type="entry name" value="VinK_C"/>
    <property type="match status" value="1"/>
</dbReference>
<keyword evidence="2 6" id="KW-0808">Transferase</keyword>
<dbReference type="AlphaFoldDB" id="A0A7W8QLB8"/>
<dbReference type="Gene3D" id="3.40.366.10">
    <property type="entry name" value="Malonyl-Coenzyme A Acyl Carrier Protein, domain 2"/>
    <property type="match status" value="1"/>
</dbReference>
<evidence type="ECO:0000313" key="7">
    <source>
        <dbReference type="Proteomes" id="UP000572635"/>
    </source>
</evidence>
<evidence type="ECO:0000256" key="4">
    <source>
        <dbReference type="ARBA" id="ARBA00048462"/>
    </source>
</evidence>
<dbReference type="RefSeq" id="WP_184391275.1">
    <property type="nucleotide sequence ID" value="NZ_BAAAJD010000029.1"/>
</dbReference>
<gene>
    <name evidence="6" type="ORF">HDA36_001670</name>
</gene>
<keyword evidence="3 6" id="KW-0012">Acyltransferase</keyword>
<reference evidence="6 7" key="1">
    <citation type="submission" date="2020-08" db="EMBL/GenBank/DDBJ databases">
        <title>Sequencing the genomes of 1000 actinobacteria strains.</title>
        <authorList>
            <person name="Klenk H.-P."/>
        </authorList>
    </citation>
    <scope>NUCLEOTIDE SEQUENCE [LARGE SCALE GENOMIC DNA]</scope>
    <source>
        <strain evidence="6 7">DSM 44551</strain>
    </source>
</reference>
<evidence type="ECO:0000259" key="5">
    <source>
        <dbReference type="Pfam" id="PF21124"/>
    </source>
</evidence>
<dbReference type="EMBL" id="JACHDB010000001">
    <property type="protein sequence ID" value="MBB5431586.1"/>
    <property type="molecule type" value="Genomic_DNA"/>
</dbReference>
<evidence type="ECO:0000256" key="3">
    <source>
        <dbReference type="ARBA" id="ARBA00023315"/>
    </source>
</evidence>
<dbReference type="InterPro" id="IPR050858">
    <property type="entry name" value="Mal-CoA-ACP_Trans/PKS_FabD"/>
</dbReference>
<dbReference type="PANTHER" id="PTHR42681">
    <property type="entry name" value="MALONYL-COA-ACYL CARRIER PROTEIN TRANSACYLASE, MITOCHONDRIAL"/>
    <property type="match status" value="1"/>
</dbReference>
<feature type="domain" description="Malonyl-CoA-[acyl-carrier-protein] transacylase small" evidence="5">
    <location>
        <begin position="138"/>
        <end position="198"/>
    </location>
</feature>
<sequence length="301" mass="32249">MTGGGRRTALVFPGMAPSNHTAVGAFMRTDPGVRRLLARADEALGYPVLERFRDAGTDYDESGRVAFVVNCLALAERAVERHGLRPELCVGPSFGQMAAMGHTGVLPFAELVRITAELAREEEACFAADARGLATHFFFRTPDGSLRRVLSRLEKEGTPHEVSCVLGGGFGAVTLPETAVPVLEALIREVRGVPLYSMRPPVHCSALAVLRERALKLISAAGPADPRIPLVSDLDGGLVTTGAAVAELVAEGFVRPVRWPDAVRTMLDLGIERVCVPGPSNLFDRLSRGDFEVLTASPEDR</sequence>
<accession>A0A7W8QLB8</accession>
<protein>
    <recommendedName>
        <fullName evidence="1">[acyl-carrier-protein] S-malonyltransferase</fullName>
        <ecNumber evidence="1">2.3.1.39</ecNumber>
    </recommendedName>
</protein>
<dbReference type="PANTHER" id="PTHR42681:SF1">
    <property type="entry name" value="MALONYL-COA-ACYL CARRIER PROTEIN TRANSACYLASE, MITOCHONDRIAL"/>
    <property type="match status" value="1"/>
</dbReference>
<dbReference type="GO" id="GO:0006633">
    <property type="term" value="P:fatty acid biosynthetic process"/>
    <property type="evidence" value="ECO:0007669"/>
    <property type="project" value="TreeGrafter"/>
</dbReference>
<comment type="caution">
    <text evidence="6">The sequence shown here is derived from an EMBL/GenBank/DDBJ whole genome shotgun (WGS) entry which is preliminary data.</text>
</comment>
<dbReference type="GO" id="GO:0005829">
    <property type="term" value="C:cytosol"/>
    <property type="evidence" value="ECO:0007669"/>
    <property type="project" value="TreeGrafter"/>
</dbReference>
<organism evidence="6 7">
    <name type="scientific">Nocardiopsis composta</name>
    <dbReference type="NCBI Taxonomy" id="157465"/>
    <lineage>
        <taxon>Bacteria</taxon>
        <taxon>Bacillati</taxon>
        <taxon>Actinomycetota</taxon>
        <taxon>Actinomycetes</taxon>
        <taxon>Streptosporangiales</taxon>
        <taxon>Nocardiopsidaceae</taxon>
        <taxon>Nocardiopsis</taxon>
    </lineage>
</organism>
<proteinExistence type="predicted"/>
<dbReference type="GO" id="GO:0004314">
    <property type="term" value="F:[acyl-carrier-protein] S-malonyltransferase activity"/>
    <property type="evidence" value="ECO:0007669"/>
    <property type="project" value="UniProtKB-EC"/>
</dbReference>
<dbReference type="EC" id="2.3.1.39" evidence="1"/>
<dbReference type="InterPro" id="IPR016035">
    <property type="entry name" value="Acyl_Trfase/lysoPLipase"/>
</dbReference>
<comment type="catalytic activity">
    <reaction evidence="4">
        <text>holo-[ACP] + malonyl-CoA = malonyl-[ACP] + CoA</text>
        <dbReference type="Rhea" id="RHEA:41792"/>
        <dbReference type="Rhea" id="RHEA-COMP:9623"/>
        <dbReference type="Rhea" id="RHEA-COMP:9685"/>
        <dbReference type="ChEBI" id="CHEBI:57287"/>
        <dbReference type="ChEBI" id="CHEBI:57384"/>
        <dbReference type="ChEBI" id="CHEBI:64479"/>
        <dbReference type="ChEBI" id="CHEBI:78449"/>
        <dbReference type="EC" id="2.3.1.39"/>
    </reaction>
</comment>
<evidence type="ECO:0000256" key="2">
    <source>
        <dbReference type="ARBA" id="ARBA00022679"/>
    </source>
</evidence>
<evidence type="ECO:0000313" key="6">
    <source>
        <dbReference type="EMBL" id="MBB5431586.1"/>
    </source>
</evidence>
<dbReference type="Gene3D" id="3.30.70.250">
    <property type="entry name" value="Malonyl-CoA ACP transacylase, ACP-binding"/>
    <property type="match status" value="1"/>
</dbReference>
<dbReference type="InterPro" id="IPR001227">
    <property type="entry name" value="Ac_transferase_dom_sf"/>
</dbReference>
<dbReference type="SUPFAM" id="SSF52151">
    <property type="entry name" value="FabD/lysophospholipase-like"/>
    <property type="match status" value="1"/>
</dbReference>
<evidence type="ECO:0000256" key="1">
    <source>
        <dbReference type="ARBA" id="ARBA00013258"/>
    </source>
</evidence>
<dbReference type="Proteomes" id="UP000572635">
    <property type="component" value="Unassembled WGS sequence"/>
</dbReference>